<dbReference type="AlphaFoldDB" id="A0A3S4TEW7"/>
<dbReference type="Proteomes" id="UP000274578">
    <property type="component" value="Chromosome 1"/>
</dbReference>
<name>A0A3S4TEW7_9BACT</name>
<dbReference type="EMBL" id="LR134384">
    <property type="protein sequence ID" value="VEH15390.1"/>
    <property type="molecule type" value="Genomic_DNA"/>
</dbReference>
<sequence>MYKEWCLKGLPLSAHLISFPIEKKMELMVLFFCYAKDDACGANGKKAAICDDSALTIA</sequence>
<organism evidence="1 2">
    <name type="scientific">Segatella oris</name>
    <dbReference type="NCBI Taxonomy" id="28135"/>
    <lineage>
        <taxon>Bacteria</taxon>
        <taxon>Pseudomonadati</taxon>
        <taxon>Bacteroidota</taxon>
        <taxon>Bacteroidia</taxon>
        <taxon>Bacteroidales</taxon>
        <taxon>Prevotellaceae</taxon>
        <taxon>Segatella</taxon>
    </lineage>
</organism>
<gene>
    <name evidence="1" type="ORF">NCTC13071_01391</name>
</gene>
<evidence type="ECO:0000313" key="2">
    <source>
        <dbReference type="Proteomes" id="UP000274578"/>
    </source>
</evidence>
<evidence type="ECO:0000313" key="1">
    <source>
        <dbReference type="EMBL" id="VEH15390.1"/>
    </source>
</evidence>
<proteinExistence type="predicted"/>
<protein>
    <submittedName>
        <fullName evidence="1">Uncharacterized protein</fullName>
    </submittedName>
</protein>
<reference evidence="1 2" key="1">
    <citation type="submission" date="2018-12" db="EMBL/GenBank/DDBJ databases">
        <authorList>
            <consortium name="Pathogen Informatics"/>
        </authorList>
    </citation>
    <scope>NUCLEOTIDE SEQUENCE [LARGE SCALE GENOMIC DNA]</scope>
    <source>
        <strain evidence="1 2">NCTC13071</strain>
    </source>
</reference>
<dbReference type="KEGG" id="poc:NCTC13071_01391"/>
<accession>A0A3S4TEW7</accession>